<protein>
    <submittedName>
        <fullName evidence="1">Uncharacterized protein</fullName>
    </submittedName>
</protein>
<evidence type="ECO:0000313" key="2">
    <source>
        <dbReference type="Proteomes" id="UP000288216"/>
    </source>
</evidence>
<keyword evidence="2" id="KW-1185">Reference proteome</keyword>
<gene>
    <name evidence="1" type="ORF">scyTo_0022015</name>
</gene>
<name>A0A401QAW9_SCYTO</name>
<reference evidence="1 2" key="1">
    <citation type="journal article" date="2018" name="Nat. Ecol. Evol.">
        <title>Shark genomes provide insights into elasmobranch evolution and the origin of vertebrates.</title>
        <authorList>
            <person name="Hara Y"/>
            <person name="Yamaguchi K"/>
            <person name="Onimaru K"/>
            <person name="Kadota M"/>
            <person name="Koyanagi M"/>
            <person name="Keeley SD"/>
            <person name="Tatsumi K"/>
            <person name="Tanaka K"/>
            <person name="Motone F"/>
            <person name="Kageyama Y"/>
            <person name="Nozu R"/>
            <person name="Adachi N"/>
            <person name="Nishimura O"/>
            <person name="Nakagawa R"/>
            <person name="Tanegashima C"/>
            <person name="Kiyatake I"/>
            <person name="Matsumoto R"/>
            <person name="Murakumo K"/>
            <person name="Nishida K"/>
            <person name="Terakita A"/>
            <person name="Kuratani S"/>
            <person name="Sato K"/>
            <person name="Hyodo S Kuraku.S."/>
        </authorList>
    </citation>
    <scope>NUCLEOTIDE SEQUENCE [LARGE SCALE GENOMIC DNA]</scope>
</reference>
<sequence length="67" mass="7896">MKCGRSTTEREKMHEKELTGERSQVVVLFSLNSKGQKMIWKDREVPEKLWPHDTKEGEMSEHVVLIQ</sequence>
<accession>A0A401QAW9</accession>
<comment type="caution">
    <text evidence="1">The sequence shown here is derived from an EMBL/GenBank/DDBJ whole genome shotgun (WGS) entry which is preliminary data.</text>
</comment>
<evidence type="ECO:0000313" key="1">
    <source>
        <dbReference type="EMBL" id="GCB82528.1"/>
    </source>
</evidence>
<dbReference type="Proteomes" id="UP000288216">
    <property type="component" value="Unassembled WGS sequence"/>
</dbReference>
<proteinExistence type="predicted"/>
<dbReference type="EMBL" id="BFAA01020857">
    <property type="protein sequence ID" value="GCB82528.1"/>
    <property type="molecule type" value="Genomic_DNA"/>
</dbReference>
<dbReference type="AlphaFoldDB" id="A0A401QAW9"/>
<organism evidence="1 2">
    <name type="scientific">Scyliorhinus torazame</name>
    <name type="common">Cloudy catshark</name>
    <name type="synonym">Catulus torazame</name>
    <dbReference type="NCBI Taxonomy" id="75743"/>
    <lineage>
        <taxon>Eukaryota</taxon>
        <taxon>Metazoa</taxon>
        <taxon>Chordata</taxon>
        <taxon>Craniata</taxon>
        <taxon>Vertebrata</taxon>
        <taxon>Chondrichthyes</taxon>
        <taxon>Elasmobranchii</taxon>
        <taxon>Galeomorphii</taxon>
        <taxon>Galeoidea</taxon>
        <taxon>Carcharhiniformes</taxon>
        <taxon>Scyliorhinidae</taxon>
        <taxon>Scyliorhinus</taxon>
    </lineage>
</organism>